<keyword evidence="2" id="KW-1185">Reference proteome</keyword>
<reference evidence="2" key="1">
    <citation type="journal article" date="2019" name="Int. J. Syst. Evol. Microbiol.">
        <title>The Global Catalogue of Microorganisms (GCM) 10K type strain sequencing project: providing services to taxonomists for standard genome sequencing and annotation.</title>
        <authorList>
            <consortium name="The Broad Institute Genomics Platform"/>
            <consortium name="The Broad Institute Genome Sequencing Center for Infectious Disease"/>
            <person name="Wu L."/>
            <person name="Ma J."/>
        </authorList>
    </citation>
    <scope>NUCLEOTIDE SEQUENCE [LARGE SCALE GENOMIC DNA]</scope>
    <source>
        <strain evidence="2">NBRC 110140</strain>
    </source>
</reference>
<sequence length="212" mass="23039">MVEYTATAAGGVLEDSNRRDKLYGGVAADTFSVSRDGKTDSVYGFEDGIDKVDLTDFNVNWSEVQVKFVGGSEFMITIRGERTRIEFDPPPGGGLVSLAMVDEDDFIFAPGAGDPAPNIQLDAPGATLLLGSDQSDVFVMHSDNVRDVIKQFDPEKDLIDLSGFGITFADLEYTDKKPGKIVIKLGSEGLVVRDISLQMTSADFTEDMFIFI</sequence>
<dbReference type="Gene3D" id="2.150.10.10">
    <property type="entry name" value="Serralysin-like metalloprotease, C-terminal"/>
    <property type="match status" value="1"/>
</dbReference>
<evidence type="ECO:0008006" key="3">
    <source>
        <dbReference type="Google" id="ProtNLM"/>
    </source>
</evidence>
<dbReference type="SUPFAM" id="SSF51120">
    <property type="entry name" value="beta-Roll"/>
    <property type="match status" value="2"/>
</dbReference>
<organism evidence="1 2">
    <name type="scientific">Amylibacter marinus</name>
    <dbReference type="NCBI Taxonomy" id="1475483"/>
    <lineage>
        <taxon>Bacteria</taxon>
        <taxon>Pseudomonadati</taxon>
        <taxon>Pseudomonadota</taxon>
        <taxon>Alphaproteobacteria</taxon>
        <taxon>Rhodobacterales</taxon>
        <taxon>Paracoccaceae</taxon>
        <taxon>Amylibacter</taxon>
    </lineage>
</organism>
<evidence type="ECO:0000313" key="1">
    <source>
        <dbReference type="EMBL" id="GLQ35259.1"/>
    </source>
</evidence>
<proteinExistence type="predicted"/>
<accession>A0ABQ5VVE4</accession>
<dbReference type="InterPro" id="IPR011049">
    <property type="entry name" value="Serralysin-like_metalloprot_C"/>
</dbReference>
<protein>
    <recommendedName>
        <fullName evidence="3">Auto-transporter adhesin head GIN domain-containing protein</fullName>
    </recommendedName>
</protein>
<comment type="caution">
    <text evidence="1">The sequence shown here is derived from an EMBL/GenBank/DDBJ whole genome shotgun (WGS) entry which is preliminary data.</text>
</comment>
<name>A0ABQ5VVE4_9RHOB</name>
<evidence type="ECO:0000313" key="2">
    <source>
        <dbReference type="Proteomes" id="UP001156694"/>
    </source>
</evidence>
<dbReference type="RefSeq" id="WP_284377482.1">
    <property type="nucleotide sequence ID" value="NZ_BSNN01000004.1"/>
</dbReference>
<dbReference type="EMBL" id="BSNN01000004">
    <property type="protein sequence ID" value="GLQ35259.1"/>
    <property type="molecule type" value="Genomic_DNA"/>
</dbReference>
<gene>
    <name evidence="1" type="ORF">GCM10007939_15420</name>
</gene>
<dbReference type="Proteomes" id="UP001156694">
    <property type="component" value="Unassembled WGS sequence"/>
</dbReference>